<evidence type="ECO:0000313" key="3">
    <source>
        <dbReference type="EMBL" id="TEB37608.1"/>
    </source>
</evidence>
<feature type="compositionally biased region" description="Low complexity" evidence="1">
    <location>
        <begin position="178"/>
        <end position="192"/>
    </location>
</feature>
<accession>A0A4Y7TUQ6</accession>
<comment type="caution">
    <text evidence="3">The sequence shown here is derived from an EMBL/GenBank/DDBJ whole genome shotgun (WGS) entry which is preliminary data.</text>
</comment>
<dbReference type="EMBL" id="QPFP01000004">
    <property type="protein sequence ID" value="TEB37608.1"/>
    <property type="molecule type" value="Genomic_DNA"/>
</dbReference>
<reference evidence="3 4" key="1">
    <citation type="journal article" date="2019" name="Nat. Ecol. Evol.">
        <title>Megaphylogeny resolves global patterns of mushroom evolution.</title>
        <authorList>
            <person name="Varga T."/>
            <person name="Krizsan K."/>
            <person name="Foldi C."/>
            <person name="Dima B."/>
            <person name="Sanchez-Garcia M."/>
            <person name="Sanchez-Ramirez S."/>
            <person name="Szollosi G.J."/>
            <person name="Szarkandi J.G."/>
            <person name="Papp V."/>
            <person name="Albert L."/>
            <person name="Andreopoulos W."/>
            <person name="Angelini C."/>
            <person name="Antonin V."/>
            <person name="Barry K.W."/>
            <person name="Bougher N.L."/>
            <person name="Buchanan P."/>
            <person name="Buyck B."/>
            <person name="Bense V."/>
            <person name="Catcheside P."/>
            <person name="Chovatia M."/>
            <person name="Cooper J."/>
            <person name="Damon W."/>
            <person name="Desjardin D."/>
            <person name="Finy P."/>
            <person name="Geml J."/>
            <person name="Haridas S."/>
            <person name="Hughes K."/>
            <person name="Justo A."/>
            <person name="Karasinski D."/>
            <person name="Kautmanova I."/>
            <person name="Kiss B."/>
            <person name="Kocsube S."/>
            <person name="Kotiranta H."/>
            <person name="LaButti K.M."/>
            <person name="Lechner B.E."/>
            <person name="Liimatainen K."/>
            <person name="Lipzen A."/>
            <person name="Lukacs Z."/>
            <person name="Mihaltcheva S."/>
            <person name="Morgado L.N."/>
            <person name="Niskanen T."/>
            <person name="Noordeloos M.E."/>
            <person name="Ohm R.A."/>
            <person name="Ortiz-Santana B."/>
            <person name="Ovrebo C."/>
            <person name="Racz N."/>
            <person name="Riley R."/>
            <person name="Savchenko A."/>
            <person name="Shiryaev A."/>
            <person name="Soop K."/>
            <person name="Spirin V."/>
            <person name="Szebenyi C."/>
            <person name="Tomsovsky M."/>
            <person name="Tulloss R.E."/>
            <person name="Uehling J."/>
            <person name="Grigoriev I.V."/>
            <person name="Vagvolgyi C."/>
            <person name="Papp T."/>
            <person name="Martin F.M."/>
            <person name="Miettinen O."/>
            <person name="Hibbett D.S."/>
            <person name="Nagy L.G."/>
        </authorList>
    </citation>
    <scope>NUCLEOTIDE SEQUENCE [LARGE SCALE GENOMIC DNA]</scope>
    <source>
        <strain evidence="3 4">FP101781</strain>
    </source>
</reference>
<dbReference type="CDD" id="cd18186">
    <property type="entry name" value="BTB_POZ_ZBTB_KLHL-like"/>
    <property type="match status" value="1"/>
</dbReference>
<dbReference type="SUPFAM" id="SSF54695">
    <property type="entry name" value="POZ domain"/>
    <property type="match status" value="2"/>
</dbReference>
<evidence type="ECO:0000313" key="4">
    <source>
        <dbReference type="Proteomes" id="UP000298030"/>
    </source>
</evidence>
<sequence length="511" mass="55942">MTTNPSHILIARNSRGHNPSASLSSPTETHAAASGIFRSSGSPPWMLEEVETDDISSEFSMEDDEEPIELDRTFTKDAPFPGSVKIIVQNTTFWAHKEVLFFASPFFEAALSGNWSETGRPQSISSVITISQPPSDPAQGDCSTPPEVTITSIDAEPESGDDLDAVGTDTGEPKTSSEPESSDSGESSTVGPSSGGGKEAARDGSLAKLEGQSPPPPKPSPLLKELLGKAISPAQAKIRRRPSNGPDAVIVLKEERATIFHDFLKFVYPHLECTITWNNVEGLMNISHKLCVSTLQRECLTFLLTHAAGKPIKAMRIAELFQEEELYRESSRFVLDNPGGWSEYELNTLSQETLLKLEKRRNWFLERVLKLGLTMIAKEYQCCPTCPDPLTCARLLEEKWRQAYHAVFRFGPPQPSMVFRYLRQLEGVSPPLALTQTACQASAKAFTATLFDRMFSLGVRGSNIESTPASIGARVAVAAVAAATAAGPRRHFLYCTLKPEQTSKPKRSREN</sequence>
<feature type="compositionally biased region" description="Polar residues" evidence="1">
    <location>
        <begin position="16"/>
        <end position="28"/>
    </location>
</feature>
<dbReference type="SMART" id="SM00225">
    <property type="entry name" value="BTB"/>
    <property type="match status" value="1"/>
</dbReference>
<dbReference type="InterPro" id="IPR051481">
    <property type="entry name" value="BTB-POZ/Galectin-3-binding"/>
</dbReference>
<dbReference type="InterPro" id="IPR000210">
    <property type="entry name" value="BTB/POZ_dom"/>
</dbReference>
<dbReference type="PROSITE" id="PS50097">
    <property type="entry name" value="BTB"/>
    <property type="match status" value="1"/>
</dbReference>
<evidence type="ECO:0000256" key="1">
    <source>
        <dbReference type="SAM" id="MobiDB-lite"/>
    </source>
</evidence>
<dbReference type="InterPro" id="IPR011333">
    <property type="entry name" value="SKP1/BTB/POZ_sf"/>
</dbReference>
<feature type="region of interest" description="Disordered" evidence="1">
    <location>
        <begin position="127"/>
        <end position="223"/>
    </location>
</feature>
<evidence type="ECO:0000259" key="2">
    <source>
        <dbReference type="PROSITE" id="PS50097"/>
    </source>
</evidence>
<dbReference type="OrthoDB" id="2524557at2759"/>
<name>A0A4Y7TUQ6_COPMI</name>
<protein>
    <recommendedName>
        <fullName evidence="2">BTB domain-containing protein</fullName>
    </recommendedName>
</protein>
<dbReference type="Proteomes" id="UP000298030">
    <property type="component" value="Unassembled WGS sequence"/>
</dbReference>
<feature type="domain" description="BTB" evidence="2">
    <location>
        <begin position="82"/>
        <end position="117"/>
    </location>
</feature>
<gene>
    <name evidence="3" type="ORF">FA13DRAFT_1621703</name>
</gene>
<dbReference type="PANTHER" id="PTHR24410">
    <property type="entry name" value="HL07962P-RELATED"/>
    <property type="match status" value="1"/>
</dbReference>
<dbReference type="Pfam" id="PF00651">
    <property type="entry name" value="BTB"/>
    <property type="match status" value="2"/>
</dbReference>
<organism evidence="3 4">
    <name type="scientific">Coprinellus micaceus</name>
    <name type="common">Glistening ink-cap mushroom</name>
    <name type="synonym">Coprinus micaceus</name>
    <dbReference type="NCBI Taxonomy" id="71717"/>
    <lineage>
        <taxon>Eukaryota</taxon>
        <taxon>Fungi</taxon>
        <taxon>Dikarya</taxon>
        <taxon>Basidiomycota</taxon>
        <taxon>Agaricomycotina</taxon>
        <taxon>Agaricomycetes</taxon>
        <taxon>Agaricomycetidae</taxon>
        <taxon>Agaricales</taxon>
        <taxon>Agaricineae</taxon>
        <taxon>Psathyrellaceae</taxon>
        <taxon>Coprinellus</taxon>
    </lineage>
</organism>
<dbReference type="PANTHER" id="PTHR24410:SF41">
    <property type="entry name" value="HL07962P"/>
    <property type="match status" value="1"/>
</dbReference>
<dbReference type="AlphaFoldDB" id="A0A4Y7TUQ6"/>
<keyword evidence="4" id="KW-1185">Reference proteome</keyword>
<proteinExistence type="predicted"/>
<feature type="compositionally biased region" description="Acidic residues" evidence="1">
    <location>
        <begin position="155"/>
        <end position="164"/>
    </location>
</feature>
<feature type="region of interest" description="Disordered" evidence="1">
    <location>
        <begin position="1"/>
        <end position="43"/>
    </location>
</feature>
<dbReference type="Gene3D" id="3.30.710.10">
    <property type="entry name" value="Potassium Channel Kv1.1, Chain A"/>
    <property type="match status" value="2"/>
</dbReference>